<evidence type="ECO:0000256" key="5">
    <source>
        <dbReference type="ARBA" id="ARBA00022764"/>
    </source>
</evidence>
<accession>A0ABY2PZ02</accession>
<dbReference type="RefSeq" id="WP_048220498.1">
    <property type="nucleotide sequence ID" value="NZ_QFVP01000001.1"/>
</dbReference>
<protein>
    <submittedName>
        <fullName evidence="10">Molecular chaperone</fullName>
    </submittedName>
</protein>
<gene>
    <name evidence="10" type="ORF">DJ535_00130</name>
</gene>
<dbReference type="InterPro" id="IPR001829">
    <property type="entry name" value="Pili_assmbl_chaperone_bac"/>
</dbReference>
<dbReference type="SUPFAM" id="SSF49584">
    <property type="entry name" value="Periplasmic chaperone C-domain"/>
    <property type="match status" value="1"/>
</dbReference>
<evidence type="ECO:0000259" key="9">
    <source>
        <dbReference type="Pfam" id="PF02753"/>
    </source>
</evidence>
<feature type="domain" description="Pili assembly chaperone N-terminal" evidence="8">
    <location>
        <begin position="27"/>
        <end position="145"/>
    </location>
</feature>
<dbReference type="InterPro" id="IPR008962">
    <property type="entry name" value="PapD-like_sf"/>
</dbReference>
<evidence type="ECO:0000259" key="8">
    <source>
        <dbReference type="Pfam" id="PF00345"/>
    </source>
</evidence>
<comment type="subcellular location">
    <subcellularLocation>
        <location evidence="1 7">Periplasm</location>
    </subcellularLocation>
</comment>
<dbReference type="Proteomes" id="UP000306790">
    <property type="component" value="Unassembled WGS sequence"/>
</dbReference>
<keyword evidence="5" id="KW-0574">Periplasm</keyword>
<comment type="similarity">
    <text evidence="2 7">Belongs to the periplasmic pilus chaperone family.</text>
</comment>
<dbReference type="Pfam" id="PF02753">
    <property type="entry name" value="PapD_C"/>
    <property type="match status" value="1"/>
</dbReference>
<evidence type="ECO:0000256" key="7">
    <source>
        <dbReference type="RuleBase" id="RU003918"/>
    </source>
</evidence>
<keyword evidence="6 7" id="KW-0143">Chaperone</keyword>
<dbReference type="Pfam" id="PF00345">
    <property type="entry name" value="PapD_N"/>
    <property type="match status" value="1"/>
</dbReference>
<keyword evidence="11" id="KW-1185">Reference proteome</keyword>
<dbReference type="PROSITE" id="PS00635">
    <property type="entry name" value="PILI_CHAPERONE"/>
    <property type="match status" value="1"/>
</dbReference>
<dbReference type="Gene3D" id="2.60.40.10">
    <property type="entry name" value="Immunoglobulins"/>
    <property type="match status" value="2"/>
</dbReference>
<dbReference type="EMBL" id="QFVP01000001">
    <property type="protein sequence ID" value="THE42311.1"/>
    <property type="molecule type" value="Genomic_DNA"/>
</dbReference>
<evidence type="ECO:0000256" key="6">
    <source>
        <dbReference type="ARBA" id="ARBA00023186"/>
    </source>
</evidence>
<dbReference type="InterPro" id="IPR016147">
    <property type="entry name" value="Pili_assmbl_chaperone_N"/>
</dbReference>
<reference evidence="10 11" key="1">
    <citation type="submission" date="2018-05" db="EMBL/GenBank/DDBJ databases">
        <title>Isolation and genomic analyses of lactose-positive bacteria from faecal samples of preterm neonates.</title>
        <authorList>
            <person name="Chen Y."/>
            <person name="Brook T.C."/>
            <person name="O'Neill I."/>
            <person name="Soe C.Z."/>
            <person name="Hall L.J."/>
            <person name="Hoyles L."/>
        </authorList>
    </citation>
    <scope>NUCLEOTIDE SEQUENCE [LARGE SCALE GENOMIC DNA]</scope>
    <source>
        <strain evidence="10 11">P080C CL</strain>
    </source>
</reference>
<name>A0ABY2PZ02_9ENTR</name>
<evidence type="ECO:0000256" key="2">
    <source>
        <dbReference type="ARBA" id="ARBA00007399"/>
    </source>
</evidence>
<evidence type="ECO:0000313" key="10">
    <source>
        <dbReference type="EMBL" id="THE42311.1"/>
    </source>
</evidence>
<proteinExistence type="inferred from homology"/>
<evidence type="ECO:0000256" key="1">
    <source>
        <dbReference type="ARBA" id="ARBA00004418"/>
    </source>
</evidence>
<organism evidence="10 11">
    <name type="scientific">Citrobacter murliniae</name>
    <dbReference type="NCBI Taxonomy" id="67829"/>
    <lineage>
        <taxon>Bacteria</taxon>
        <taxon>Pseudomonadati</taxon>
        <taxon>Pseudomonadota</taxon>
        <taxon>Gammaproteobacteria</taxon>
        <taxon>Enterobacterales</taxon>
        <taxon>Enterobacteriaceae</taxon>
        <taxon>Citrobacter</taxon>
        <taxon>Citrobacter freundii complex</taxon>
    </lineage>
</organism>
<evidence type="ECO:0000256" key="3">
    <source>
        <dbReference type="ARBA" id="ARBA00022558"/>
    </source>
</evidence>
<dbReference type="PANTHER" id="PTHR30251:SF11">
    <property type="entry name" value="CHAPERONE PROTEIN FIMC-RELATED"/>
    <property type="match status" value="1"/>
</dbReference>
<keyword evidence="4" id="KW-0732">Signal</keyword>
<dbReference type="PANTHER" id="PTHR30251">
    <property type="entry name" value="PILUS ASSEMBLY CHAPERONE"/>
    <property type="match status" value="1"/>
</dbReference>
<dbReference type="SUPFAM" id="SSF49354">
    <property type="entry name" value="PapD-like"/>
    <property type="match status" value="1"/>
</dbReference>
<sequence length="232" mass="25895">MTILIRIITVVITLLCNTLVSQVQAGGVVLQRTRVIYNADRKEAALPLLNHSDKMPYLLQSWVDNLQDGERGPFIITPPLFRLDAGDSSSLRIIKTDASLPDDKESMFYINVRAIPAQNKSTADKNMLTLVFKTRIKLFYRPAQLKGRAVDAWKTVVFKRSGNSLNIYNPSEYYVVFAGMNVGKTELTQSIDYLAPGENKTLPLPANTGNTVKWAAINDYGGSTEPETRQLQ</sequence>
<dbReference type="InterPro" id="IPR036316">
    <property type="entry name" value="Pili_assmbl_chap_C_dom_sf"/>
</dbReference>
<dbReference type="InterPro" id="IPR016148">
    <property type="entry name" value="Pili_assmbl_chaperone_C"/>
</dbReference>
<dbReference type="InterPro" id="IPR018046">
    <property type="entry name" value="Pili_assmbl_chaperone_CS"/>
</dbReference>
<evidence type="ECO:0000313" key="11">
    <source>
        <dbReference type="Proteomes" id="UP000306790"/>
    </source>
</evidence>
<keyword evidence="3" id="KW-1029">Fimbrium biogenesis</keyword>
<evidence type="ECO:0000256" key="4">
    <source>
        <dbReference type="ARBA" id="ARBA00022729"/>
    </source>
</evidence>
<dbReference type="InterPro" id="IPR013783">
    <property type="entry name" value="Ig-like_fold"/>
</dbReference>
<feature type="domain" description="Pili assembly chaperone C-terminal" evidence="9">
    <location>
        <begin position="169"/>
        <end position="224"/>
    </location>
</feature>
<dbReference type="PRINTS" id="PR00969">
    <property type="entry name" value="CHAPERONPILI"/>
</dbReference>
<comment type="caution">
    <text evidence="10">The sequence shown here is derived from an EMBL/GenBank/DDBJ whole genome shotgun (WGS) entry which is preliminary data.</text>
</comment>
<dbReference type="InterPro" id="IPR050643">
    <property type="entry name" value="Periplasmic_pilus_chap"/>
</dbReference>